<evidence type="ECO:0000313" key="2">
    <source>
        <dbReference type="EMBL" id="KFI46497.1"/>
    </source>
</evidence>
<sequence>MDTRIQRCSPDIGFRGRIQQPRNSNVSVGRLSAGARNCSDLPRRTRENSHESWNSRSSPAAVRSDRHRGDGCTGLCMPWHTPHAEWTVFVPPRARTSVWCMPGHTPDAGYRTVPPSSGTVRPAAHVAAYRTKRHRQDGTALQATTSPRDSATGTYGRPPIPHTPRRGVKGKAPWTPVYGAHGACAFSFRPRLELTDGTRNQASAAVSSGMPGPIVEVMVALVM</sequence>
<dbReference type="EMBL" id="JGYQ01000016">
    <property type="protein sequence ID" value="KFI46497.1"/>
    <property type="molecule type" value="Genomic_DNA"/>
</dbReference>
<evidence type="ECO:0000256" key="1">
    <source>
        <dbReference type="SAM" id="MobiDB-lite"/>
    </source>
</evidence>
<evidence type="ECO:0000313" key="3">
    <source>
        <dbReference type="Proteomes" id="UP000029093"/>
    </source>
</evidence>
<feature type="region of interest" description="Disordered" evidence="1">
    <location>
        <begin position="14"/>
        <end position="68"/>
    </location>
</feature>
<keyword evidence="3" id="KW-1185">Reference proteome</keyword>
<dbReference type="Proteomes" id="UP000029093">
    <property type="component" value="Unassembled WGS sequence"/>
</dbReference>
<comment type="caution">
    <text evidence="2">The sequence shown here is derived from an EMBL/GenBank/DDBJ whole genome shotgun (WGS) entry which is preliminary data.</text>
</comment>
<feature type="compositionally biased region" description="Basic and acidic residues" evidence="1">
    <location>
        <begin position="41"/>
        <end position="50"/>
    </location>
</feature>
<reference evidence="2 3" key="1">
    <citation type="submission" date="2014-03" db="EMBL/GenBank/DDBJ databases">
        <title>Genomics of Bifidobacteria.</title>
        <authorList>
            <person name="Ventura M."/>
            <person name="Milani C."/>
            <person name="Lugli G.A."/>
        </authorList>
    </citation>
    <scope>NUCLEOTIDE SEQUENCE [LARGE SCALE GENOMIC DNA]</scope>
    <source>
        <strain evidence="2 3">LMG 10736</strain>
    </source>
</reference>
<proteinExistence type="predicted"/>
<feature type="compositionally biased region" description="Polar residues" evidence="1">
    <location>
        <begin position="139"/>
        <end position="153"/>
    </location>
</feature>
<accession>A0A086ZIZ7</accession>
<dbReference type="AlphaFoldDB" id="A0A086ZIZ7"/>
<gene>
    <name evidence="2" type="ORF">BBOU_1589</name>
</gene>
<protein>
    <submittedName>
        <fullName evidence="2">Uncharacterized protein</fullName>
    </submittedName>
</protein>
<name>A0A086ZIZ7_9BIFI</name>
<organism evidence="2 3">
    <name type="scientific">Bifidobacterium boum</name>
    <dbReference type="NCBI Taxonomy" id="78343"/>
    <lineage>
        <taxon>Bacteria</taxon>
        <taxon>Bacillati</taxon>
        <taxon>Actinomycetota</taxon>
        <taxon>Actinomycetes</taxon>
        <taxon>Bifidobacteriales</taxon>
        <taxon>Bifidobacteriaceae</taxon>
        <taxon>Bifidobacterium</taxon>
    </lineage>
</organism>
<feature type="region of interest" description="Disordered" evidence="1">
    <location>
        <begin position="131"/>
        <end position="171"/>
    </location>
</feature>